<feature type="transmembrane region" description="Helical" evidence="1">
    <location>
        <begin position="31"/>
        <end position="52"/>
    </location>
</feature>
<evidence type="ECO:0000313" key="2">
    <source>
        <dbReference type="EMBL" id="MBA2227370.1"/>
    </source>
</evidence>
<dbReference type="EMBL" id="JACEFB010000013">
    <property type="protein sequence ID" value="MBA2227370.1"/>
    <property type="molecule type" value="Genomic_DNA"/>
</dbReference>
<keyword evidence="3" id="KW-1185">Reference proteome</keyword>
<name>A0A7V8VG19_9BACT</name>
<evidence type="ECO:0000256" key="1">
    <source>
        <dbReference type="SAM" id="Phobius"/>
    </source>
</evidence>
<keyword evidence="1" id="KW-0812">Transmembrane</keyword>
<gene>
    <name evidence="2" type="ORF">H0921_14515</name>
</gene>
<comment type="caution">
    <text evidence="2">The sequence shown here is derived from an EMBL/GenBank/DDBJ whole genome shotgun (WGS) entry which is preliminary data.</text>
</comment>
<dbReference type="AlphaFoldDB" id="A0A7V8VG19"/>
<keyword evidence="1" id="KW-1133">Transmembrane helix</keyword>
<dbReference type="Proteomes" id="UP000542342">
    <property type="component" value="Unassembled WGS sequence"/>
</dbReference>
<protein>
    <submittedName>
        <fullName evidence="2">Uncharacterized protein</fullName>
    </submittedName>
</protein>
<organism evidence="2 3">
    <name type="scientific">Thermogemmata fonticola</name>
    <dbReference type="NCBI Taxonomy" id="2755323"/>
    <lineage>
        <taxon>Bacteria</taxon>
        <taxon>Pseudomonadati</taxon>
        <taxon>Planctomycetota</taxon>
        <taxon>Planctomycetia</taxon>
        <taxon>Gemmatales</taxon>
        <taxon>Gemmataceae</taxon>
        <taxon>Thermogemmata</taxon>
    </lineage>
</organism>
<reference evidence="2 3" key="1">
    <citation type="submission" date="2020-07" db="EMBL/GenBank/DDBJ databases">
        <title>Thermogemmata thermophila gen. nov., sp. nov., a novel moderate thermophilic planctomycete from a Kamchatka hot spring.</title>
        <authorList>
            <person name="Elcheninov A.G."/>
            <person name="Podosokorskaya O.A."/>
            <person name="Kovaleva O.L."/>
            <person name="Novikov A."/>
            <person name="Bonch-Osmolovskaya E.A."/>
            <person name="Toshchakov S.V."/>
            <person name="Kublanov I.V."/>
        </authorList>
    </citation>
    <scope>NUCLEOTIDE SEQUENCE [LARGE SCALE GENOMIC DNA]</scope>
    <source>
        <strain evidence="2 3">2918</strain>
    </source>
</reference>
<proteinExistence type="predicted"/>
<evidence type="ECO:0000313" key="3">
    <source>
        <dbReference type="Proteomes" id="UP000542342"/>
    </source>
</evidence>
<keyword evidence="1" id="KW-0472">Membrane</keyword>
<accession>A0A7V8VG19</accession>
<sequence length="55" mass="5786">MWYTCVLLLAPPLGFISSAVGLAIDRLKGFAFGGFVLSSAALMVVGLLLIGVRLF</sequence>
<dbReference type="RefSeq" id="WP_194539231.1">
    <property type="nucleotide sequence ID" value="NZ_JACEFB010000013.1"/>
</dbReference>